<protein>
    <recommendedName>
        <fullName evidence="3">DUF3822 domain-containing protein</fullName>
    </recommendedName>
</protein>
<dbReference type="Gene3D" id="3.30.420.250">
    <property type="match status" value="1"/>
</dbReference>
<dbReference type="SMR" id="A0A6N4SU52"/>
<dbReference type="EMBL" id="CP000383">
    <property type="protein sequence ID" value="ABG59918.1"/>
    <property type="molecule type" value="Genomic_DNA"/>
</dbReference>
<dbReference type="Proteomes" id="UP000001822">
    <property type="component" value="Chromosome"/>
</dbReference>
<dbReference type="AlphaFoldDB" id="A0A6N4SU52"/>
<name>A0A6N4SU52_CYTH3</name>
<dbReference type="Pfam" id="PF12864">
    <property type="entry name" value="DUF3822"/>
    <property type="match status" value="1"/>
</dbReference>
<evidence type="ECO:0000313" key="2">
    <source>
        <dbReference type="Proteomes" id="UP000001822"/>
    </source>
</evidence>
<dbReference type="KEGG" id="chu:CHU_2666"/>
<sequence>MLSDITVRYKLNNSIKDSRFETEHLAKYHLSFQVNFELFRICIVDGDSNRCLFLEDYTLADIYTTNDLLEQLDILFEDHILIKAGFWKSITVGFKNTQFSLIPEALFEKDYLKEYLTLNTTLDREPDEEYHFYKQRQTEAVNVFATNQRLTSWFNKTYPLKQVRYVHHTASMIEGIMLQKDKNAAEKSVFIQVEQYFLTIIVKQGKKLIFCNSFTFNTSEDFVYFILFVFDQLELNPEKCPVVVFGEITHDSESFSKLYKYIRHLTFGSKPEFVRFGYQFDEVFDHRYFDLYNMHLCQG</sequence>
<organism evidence="1 2">
    <name type="scientific">Cytophaga hutchinsonii (strain ATCC 33406 / DSM 1761 / CIP 103989 / NBRC 15051 / NCIMB 9469 / D465)</name>
    <dbReference type="NCBI Taxonomy" id="269798"/>
    <lineage>
        <taxon>Bacteria</taxon>
        <taxon>Pseudomonadati</taxon>
        <taxon>Bacteroidota</taxon>
        <taxon>Cytophagia</taxon>
        <taxon>Cytophagales</taxon>
        <taxon>Cytophagaceae</taxon>
        <taxon>Cytophaga</taxon>
    </lineage>
</organism>
<evidence type="ECO:0008006" key="3">
    <source>
        <dbReference type="Google" id="ProtNLM"/>
    </source>
</evidence>
<dbReference type="InterPro" id="IPR024213">
    <property type="entry name" value="DUF3822"/>
</dbReference>
<accession>A0A6N4SU52</accession>
<dbReference type="OrthoDB" id="658622at2"/>
<gene>
    <name evidence="1" type="ordered locus">CHU_2666</name>
</gene>
<proteinExistence type="predicted"/>
<dbReference type="Gene3D" id="3.30.420.260">
    <property type="match status" value="1"/>
</dbReference>
<evidence type="ECO:0000313" key="1">
    <source>
        <dbReference type="EMBL" id="ABG59918.1"/>
    </source>
</evidence>
<reference evidence="1 2" key="1">
    <citation type="journal article" date="2007" name="Appl. Environ. Microbiol.">
        <title>Genome sequence of the cellulolytic gliding bacterium Cytophaga hutchinsonii.</title>
        <authorList>
            <person name="Xie G."/>
            <person name="Bruce D.C."/>
            <person name="Challacombe J.F."/>
            <person name="Chertkov O."/>
            <person name="Detter J.C."/>
            <person name="Gilna P."/>
            <person name="Han C.S."/>
            <person name="Lucas S."/>
            <person name="Misra M."/>
            <person name="Myers G.L."/>
            <person name="Richardson P."/>
            <person name="Tapia R."/>
            <person name="Thayer N."/>
            <person name="Thompson L.S."/>
            <person name="Brettin T.S."/>
            <person name="Henrissat B."/>
            <person name="Wilson D.B."/>
            <person name="McBride M.J."/>
        </authorList>
    </citation>
    <scope>NUCLEOTIDE SEQUENCE [LARGE SCALE GENOMIC DNA]</scope>
    <source>
        <strain evidence="2">ATCC 33406 / DSM 1761 / CIP 103989 / NBRC 15051 / NCIMB 9469 / D465</strain>
    </source>
</reference>
<dbReference type="RefSeq" id="WP_011586028.1">
    <property type="nucleotide sequence ID" value="NC_008255.1"/>
</dbReference>
<dbReference type="CDD" id="cd24013">
    <property type="entry name" value="ASKHA_ATPase_BT3980-like"/>
    <property type="match status" value="1"/>
</dbReference>
<keyword evidence="2" id="KW-1185">Reference proteome</keyword>